<dbReference type="EMBL" id="CM056742">
    <property type="protein sequence ID" value="KAJ8676039.1"/>
    <property type="molecule type" value="Genomic_DNA"/>
</dbReference>
<gene>
    <name evidence="1" type="ORF">QAD02_011825</name>
</gene>
<accession>A0ACC2P0I6</accession>
<protein>
    <submittedName>
        <fullName evidence="1">Uncharacterized protein</fullName>
    </submittedName>
</protein>
<reference evidence="1" key="1">
    <citation type="submission" date="2023-04" db="EMBL/GenBank/DDBJ databases">
        <title>A chromosome-level genome assembly of the parasitoid wasp Eretmocerus hayati.</title>
        <authorList>
            <person name="Zhong Y."/>
            <person name="Liu S."/>
            <person name="Liu Y."/>
        </authorList>
    </citation>
    <scope>NUCLEOTIDE SEQUENCE</scope>
    <source>
        <strain evidence="1">ZJU_SS_LIU_2023</strain>
    </source>
</reference>
<organism evidence="1 2">
    <name type="scientific">Eretmocerus hayati</name>
    <dbReference type="NCBI Taxonomy" id="131215"/>
    <lineage>
        <taxon>Eukaryota</taxon>
        <taxon>Metazoa</taxon>
        <taxon>Ecdysozoa</taxon>
        <taxon>Arthropoda</taxon>
        <taxon>Hexapoda</taxon>
        <taxon>Insecta</taxon>
        <taxon>Pterygota</taxon>
        <taxon>Neoptera</taxon>
        <taxon>Endopterygota</taxon>
        <taxon>Hymenoptera</taxon>
        <taxon>Apocrita</taxon>
        <taxon>Proctotrupomorpha</taxon>
        <taxon>Chalcidoidea</taxon>
        <taxon>Aphelinidae</taxon>
        <taxon>Aphelininae</taxon>
        <taxon>Eretmocerus</taxon>
    </lineage>
</organism>
<dbReference type="Proteomes" id="UP001239111">
    <property type="component" value="Chromosome 2"/>
</dbReference>
<evidence type="ECO:0000313" key="1">
    <source>
        <dbReference type="EMBL" id="KAJ8676039.1"/>
    </source>
</evidence>
<sequence length="661" mass="76290">MGRGISSSLLILLMVSQSQGNRHCENNSIDHLINLIQLTISPNKVNVIAKDFDKLSPDANNIVRKIHQNFVSEDIDSDGLTRLQNKLTEANKIDDNALAYNRTSERLSLTVGIIEVKNVTRLMQEMKTMLSFLKIFSPLSRGKYLLLLFSDVEMELKHFFHLAWSNYFLDLTVIQWLLQNKESKTMTEVISAIEPITTVHSFNPFSDSWRKEELISAEPVPIELFPEKTKNFHGLPLTVGELGIPDFFLTLHHPNEEFLFHEIDMALMEILCNSLNRSTKTSNRISTIQPNLESSGEGRIDIYMPFVSRSLRSEEDSGWDVAHNELLVFITIPERVEFYFHLMRQKSYTLSISFASIFTFVGLFYVASVFTIWAHSLGFQRRNFSFLSILTAQMGGSVANEEPMAVSEMIFQMSIYVATFIVVTVGGDYMFTTFIFRQDLHPVEGIKDLINLDMNFIMSNEDYKFFESYSPKYFLLEQIFNRTQPQVPIQGTHTFCTPPSGDSSVLDESVNLCISYSRWKQRIMASDENFQIDKIQDPIISHFLQLLMGNFVTFLKDRLERLIYRFSEVGLLNEWEEKQRHLSHEEPICTKKAKDREVPFKEQLWPIFVVGFTLAFIVLIGEITWKHYVRKTELGKLIKAFYTDTASNDATRTIRVRNSVG</sequence>
<keyword evidence="2" id="KW-1185">Reference proteome</keyword>
<proteinExistence type="predicted"/>
<name>A0ACC2P0I6_9HYME</name>
<comment type="caution">
    <text evidence="1">The sequence shown here is derived from an EMBL/GenBank/DDBJ whole genome shotgun (WGS) entry which is preliminary data.</text>
</comment>
<evidence type="ECO:0000313" key="2">
    <source>
        <dbReference type="Proteomes" id="UP001239111"/>
    </source>
</evidence>